<dbReference type="AlphaFoldDB" id="A0A2Z7C908"/>
<gene>
    <name evidence="1" type="ORF">F511_22239</name>
</gene>
<protein>
    <submittedName>
        <fullName evidence="1">Uncharacterized protein</fullName>
    </submittedName>
</protein>
<accession>A0A2Z7C908</accession>
<evidence type="ECO:0000313" key="2">
    <source>
        <dbReference type="Proteomes" id="UP000250235"/>
    </source>
</evidence>
<sequence>MNSTWKRIKQLLNYHNGMHLLVNSASADFMKTTQLLNSIKGMQLLVLAKEMHLLIAPPNPPPLLPNFGRHLHAPPPCPAAVVIGLVPINFLRRIRSWQNPSDILVQIDGGIAFPVVDLIRRSTAAYNSRARFPMNSGWSQAPRRQQGDNSNILCMFLLFLLYHAAGRRHERRRPPVARWPASGRALAARLLHAGWPCPAATRNMLHGGRTDVRHDWRTVLRGSAALGAAACGHAPHAMLAAAAVRRLSDSVATVDFF</sequence>
<proteinExistence type="predicted"/>
<dbReference type="EMBL" id="KQ999864">
    <property type="protein sequence ID" value="KZV40798.1"/>
    <property type="molecule type" value="Genomic_DNA"/>
</dbReference>
<keyword evidence="2" id="KW-1185">Reference proteome</keyword>
<name>A0A2Z7C908_9LAMI</name>
<evidence type="ECO:0000313" key="1">
    <source>
        <dbReference type="EMBL" id="KZV40798.1"/>
    </source>
</evidence>
<reference evidence="1 2" key="1">
    <citation type="journal article" date="2015" name="Proc. Natl. Acad. Sci. U.S.A.">
        <title>The resurrection genome of Boea hygrometrica: A blueprint for survival of dehydration.</title>
        <authorList>
            <person name="Xiao L."/>
            <person name="Yang G."/>
            <person name="Zhang L."/>
            <person name="Yang X."/>
            <person name="Zhao S."/>
            <person name="Ji Z."/>
            <person name="Zhou Q."/>
            <person name="Hu M."/>
            <person name="Wang Y."/>
            <person name="Chen M."/>
            <person name="Xu Y."/>
            <person name="Jin H."/>
            <person name="Xiao X."/>
            <person name="Hu G."/>
            <person name="Bao F."/>
            <person name="Hu Y."/>
            <person name="Wan P."/>
            <person name="Li L."/>
            <person name="Deng X."/>
            <person name="Kuang T."/>
            <person name="Xiang C."/>
            <person name="Zhu J.K."/>
            <person name="Oliver M.J."/>
            <person name="He Y."/>
        </authorList>
    </citation>
    <scope>NUCLEOTIDE SEQUENCE [LARGE SCALE GENOMIC DNA]</scope>
    <source>
        <strain evidence="2">cv. XS01</strain>
    </source>
</reference>
<organism evidence="1 2">
    <name type="scientific">Dorcoceras hygrometricum</name>
    <dbReference type="NCBI Taxonomy" id="472368"/>
    <lineage>
        <taxon>Eukaryota</taxon>
        <taxon>Viridiplantae</taxon>
        <taxon>Streptophyta</taxon>
        <taxon>Embryophyta</taxon>
        <taxon>Tracheophyta</taxon>
        <taxon>Spermatophyta</taxon>
        <taxon>Magnoliopsida</taxon>
        <taxon>eudicotyledons</taxon>
        <taxon>Gunneridae</taxon>
        <taxon>Pentapetalae</taxon>
        <taxon>asterids</taxon>
        <taxon>lamiids</taxon>
        <taxon>Lamiales</taxon>
        <taxon>Gesneriaceae</taxon>
        <taxon>Didymocarpoideae</taxon>
        <taxon>Trichosporeae</taxon>
        <taxon>Loxocarpinae</taxon>
        <taxon>Dorcoceras</taxon>
    </lineage>
</organism>
<dbReference type="Proteomes" id="UP000250235">
    <property type="component" value="Unassembled WGS sequence"/>
</dbReference>